<dbReference type="Proteomes" id="UP000460287">
    <property type="component" value="Unassembled WGS sequence"/>
</dbReference>
<dbReference type="SUPFAM" id="SSF69118">
    <property type="entry name" value="AhpD-like"/>
    <property type="match status" value="1"/>
</dbReference>
<keyword evidence="3" id="KW-1185">Reference proteome</keyword>
<protein>
    <submittedName>
        <fullName evidence="2">Carboxymuconolactone decarboxylase family protein</fullName>
    </submittedName>
</protein>
<feature type="domain" description="Carboxymuconolactone decarboxylase-like" evidence="1">
    <location>
        <begin position="7"/>
        <end position="72"/>
    </location>
</feature>
<dbReference type="AlphaFoldDB" id="A0A7X2T0E2"/>
<gene>
    <name evidence="2" type="ORF">FYJ33_03050</name>
</gene>
<dbReference type="Pfam" id="PF02627">
    <property type="entry name" value="CMD"/>
    <property type="match status" value="1"/>
</dbReference>
<organism evidence="2 3">
    <name type="scientific">Inconstantimicrobium porci</name>
    <dbReference type="NCBI Taxonomy" id="2652291"/>
    <lineage>
        <taxon>Bacteria</taxon>
        <taxon>Bacillati</taxon>
        <taxon>Bacillota</taxon>
        <taxon>Clostridia</taxon>
        <taxon>Eubacteriales</taxon>
        <taxon>Clostridiaceae</taxon>
        <taxon>Inconstantimicrobium</taxon>
    </lineage>
</organism>
<comment type="caution">
    <text evidence="2">The sequence shown here is derived from an EMBL/GenBank/DDBJ whole genome shotgun (WGS) entry which is preliminary data.</text>
</comment>
<reference evidence="2 3" key="1">
    <citation type="submission" date="2019-08" db="EMBL/GenBank/DDBJ databases">
        <title>In-depth cultivation of the pig gut microbiome towards novel bacterial diversity and tailored functional studies.</title>
        <authorList>
            <person name="Wylensek D."/>
            <person name="Hitch T.C.A."/>
            <person name="Clavel T."/>
        </authorList>
    </citation>
    <scope>NUCLEOTIDE SEQUENCE [LARGE SCALE GENOMIC DNA]</scope>
    <source>
        <strain evidence="2 3">WCA-383-APC-5B</strain>
    </source>
</reference>
<evidence type="ECO:0000313" key="3">
    <source>
        <dbReference type="Proteomes" id="UP000460287"/>
    </source>
</evidence>
<accession>A0A7X2T0E2</accession>
<name>A0A7X2T0E2_9CLOT</name>
<dbReference type="InterPro" id="IPR003779">
    <property type="entry name" value="CMD-like"/>
</dbReference>
<dbReference type="InterPro" id="IPR029032">
    <property type="entry name" value="AhpD-like"/>
</dbReference>
<dbReference type="RefSeq" id="WP_154530303.1">
    <property type="nucleotide sequence ID" value="NZ_JAXFSD010000085.1"/>
</dbReference>
<proteinExistence type="predicted"/>
<evidence type="ECO:0000313" key="2">
    <source>
        <dbReference type="EMBL" id="MSR90419.1"/>
    </source>
</evidence>
<dbReference type="EMBL" id="VULX01000002">
    <property type="protein sequence ID" value="MSR90419.1"/>
    <property type="molecule type" value="Genomic_DNA"/>
</dbReference>
<dbReference type="GO" id="GO:0051920">
    <property type="term" value="F:peroxiredoxin activity"/>
    <property type="evidence" value="ECO:0007669"/>
    <property type="project" value="InterPro"/>
</dbReference>
<evidence type="ECO:0000259" key="1">
    <source>
        <dbReference type="Pfam" id="PF02627"/>
    </source>
</evidence>
<sequence length="75" mass="8335">MMKMSKKSTLDEKTHELAYISVLVTARMYGGLPFHIARAKQLGASTEDIKSAMLLPMPIIGIQVAEALPYLKEEK</sequence>
<dbReference type="Gene3D" id="1.20.1290.10">
    <property type="entry name" value="AhpD-like"/>
    <property type="match status" value="1"/>
</dbReference>